<dbReference type="Proteomes" id="UP000799757">
    <property type="component" value="Unassembled WGS sequence"/>
</dbReference>
<comment type="similarity">
    <text evidence="1 3">Belongs to the short-chain dehydrogenases/reductases (SDR) family.</text>
</comment>
<sequence>MSHQGTAFSSEKEVLANVLKRNIEQVGRFPPDSTAEEVAKVLASDINGKIVIITGASPSGLGAEAARVIFQHNPKLLILASRSIKTIDETIVAIGGYKSSEKVRAVVLDLADLDSVRKAAAEILEITPTVDVLINNAGIMMVPEYKTTKQGFELQFQVNHLGHFLFTNLILSALLKSPFGPRVVNVSSAGHRASEVHLDDVNFKNGETYDSFIAYGQSKSANILFTVSLDQKLQKKGLRSFAVDPGSVGWWNADGSLGENIPWTTVGQGTSSYIVGAFDRTIDDQSGKCLAKANIDATAESYATDPEIAEKLWVLSEKFVGQEFRYD</sequence>
<accession>A0A6A6WT45</accession>
<proteinExistence type="inferred from homology"/>
<dbReference type="PRINTS" id="PR00081">
    <property type="entry name" value="GDHRDH"/>
</dbReference>
<dbReference type="Gene3D" id="3.40.50.720">
    <property type="entry name" value="NAD(P)-binding Rossmann-like Domain"/>
    <property type="match status" value="1"/>
</dbReference>
<dbReference type="AlphaFoldDB" id="A0A6A6WT45"/>
<reference evidence="4" key="1">
    <citation type="journal article" date="2020" name="Stud. Mycol.">
        <title>101 Dothideomycetes genomes: a test case for predicting lifestyles and emergence of pathogens.</title>
        <authorList>
            <person name="Haridas S."/>
            <person name="Albert R."/>
            <person name="Binder M."/>
            <person name="Bloem J."/>
            <person name="Labutti K."/>
            <person name="Salamov A."/>
            <person name="Andreopoulos B."/>
            <person name="Baker S."/>
            <person name="Barry K."/>
            <person name="Bills G."/>
            <person name="Bluhm B."/>
            <person name="Cannon C."/>
            <person name="Castanera R."/>
            <person name="Culley D."/>
            <person name="Daum C."/>
            <person name="Ezra D."/>
            <person name="Gonzalez J."/>
            <person name="Henrissat B."/>
            <person name="Kuo A."/>
            <person name="Liang C."/>
            <person name="Lipzen A."/>
            <person name="Lutzoni F."/>
            <person name="Magnuson J."/>
            <person name="Mondo S."/>
            <person name="Nolan M."/>
            <person name="Ohm R."/>
            <person name="Pangilinan J."/>
            <person name="Park H.-J."/>
            <person name="Ramirez L."/>
            <person name="Alfaro M."/>
            <person name="Sun H."/>
            <person name="Tritt A."/>
            <person name="Yoshinaga Y."/>
            <person name="Zwiers L.-H."/>
            <person name="Turgeon B."/>
            <person name="Goodwin S."/>
            <person name="Spatafora J."/>
            <person name="Crous P."/>
            <person name="Grigoriev I."/>
        </authorList>
    </citation>
    <scope>NUCLEOTIDE SEQUENCE</scope>
    <source>
        <strain evidence="4">CBS 109.77</strain>
    </source>
</reference>
<organism evidence="4 5">
    <name type="scientific">Melanomma pulvis-pyrius CBS 109.77</name>
    <dbReference type="NCBI Taxonomy" id="1314802"/>
    <lineage>
        <taxon>Eukaryota</taxon>
        <taxon>Fungi</taxon>
        <taxon>Dikarya</taxon>
        <taxon>Ascomycota</taxon>
        <taxon>Pezizomycotina</taxon>
        <taxon>Dothideomycetes</taxon>
        <taxon>Pleosporomycetidae</taxon>
        <taxon>Pleosporales</taxon>
        <taxon>Melanommataceae</taxon>
        <taxon>Melanomma</taxon>
    </lineage>
</organism>
<protein>
    <submittedName>
        <fullName evidence="4">NAD(P)-binding protein</fullName>
    </submittedName>
</protein>
<name>A0A6A6WT45_9PLEO</name>
<evidence type="ECO:0000313" key="4">
    <source>
        <dbReference type="EMBL" id="KAF2786977.1"/>
    </source>
</evidence>
<dbReference type="InterPro" id="IPR002347">
    <property type="entry name" value="SDR_fam"/>
</dbReference>
<evidence type="ECO:0000256" key="2">
    <source>
        <dbReference type="ARBA" id="ARBA00023002"/>
    </source>
</evidence>
<evidence type="ECO:0000256" key="3">
    <source>
        <dbReference type="RuleBase" id="RU000363"/>
    </source>
</evidence>
<evidence type="ECO:0000313" key="5">
    <source>
        <dbReference type="Proteomes" id="UP000799757"/>
    </source>
</evidence>
<dbReference type="PANTHER" id="PTHR24320:SF283">
    <property type="entry name" value="RETINOL DEHYDROGENASE 11"/>
    <property type="match status" value="1"/>
</dbReference>
<gene>
    <name evidence="4" type="ORF">K505DRAFT_379895</name>
</gene>
<dbReference type="SUPFAM" id="SSF51735">
    <property type="entry name" value="NAD(P)-binding Rossmann-fold domains"/>
    <property type="match status" value="1"/>
</dbReference>
<dbReference type="PANTHER" id="PTHR24320">
    <property type="entry name" value="RETINOL DEHYDROGENASE"/>
    <property type="match status" value="1"/>
</dbReference>
<dbReference type="GO" id="GO:0016491">
    <property type="term" value="F:oxidoreductase activity"/>
    <property type="evidence" value="ECO:0007669"/>
    <property type="project" value="UniProtKB-KW"/>
</dbReference>
<keyword evidence="5" id="KW-1185">Reference proteome</keyword>
<evidence type="ECO:0000256" key="1">
    <source>
        <dbReference type="ARBA" id="ARBA00006484"/>
    </source>
</evidence>
<dbReference type="InterPro" id="IPR036291">
    <property type="entry name" value="NAD(P)-bd_dom_sf"/>
</dbReference>
<dbReference type="PRINTS" id="PR00080">
    <property type="entry name" value="SDRFAMILY"/>
</dbReference>
<dbReference type="EMBL" id="MU002379">
    <property type="protein sequence ID" value="KAF2786977.1"/>
    <property type="molecule type" value="Genomic_DNA"/>
</dbReference>
<keyword evidence="2" id="KW-0560">Oxidoreductase</keyword>
<dbReference type="OrthoDB" id="191139at2759"/>
<dbReference type="Pfam" id="PF00106">
    <property type="entry name" value="adh_short"/>
    <property type="match status" value="1"/>
</dbReference>